<keyword evidence="1" id="KW-0812">Transmembrane</keyword>
<feature type="transmembrane region" description="Helical" evidence="1">
    <location>
        <begin position="141"/>
        <end position="163"/>
    </location>
</feature>
<evidence type="ECO:0000313" key="2">
    <source>
        <dbReference type="EMBL" id="PWV76459.1"/>
    </source>
</evidence>
<gene>
    <name evidence="2" type="ORF">DFR69_104567</name>
</gene>
<dbReference type="EMBL" id="QGTL01000004">
    <property type="protein sequence ID" value="PWV76459.1"/>
    <property type="molecule type" value="Genomic_DNA"/>
</dbReference>
<sequence>MGYPYGPQQGADPYAGGYAQPGYAPDPYAGGYAQPGYAPDPYAAQAYGAQPYPYGAQPYGYGAPVYGQPRPGGGTAITAAVISLLISLVTCGGMAIAMVAVTSLRNPTAVNFAPAAGGMAIGLLWLLGSILLFRRKTAGRVILILLSSIALIGGGITTAIGASGSGEPAAGLIGGVVALSIPFLILVMAAAPATGRWIRAGRQPRYPY</sequence>
<name>A0A317NMC0_9NOCA</name>
<dbReference type="RefSeq" id="WP_110038069.1">
    <property type="nucleotide sequence ID" value="NZ_QGTL01000004.1"/>
</dbReference>
<feature type="transmembrane region" description="Helical" evidence="1">
    <location>
        <begin position="112"/>
        <end position="134"/>
    </location>
</feature>
<dbReference type="Proteomes" id="UP000246410">
    <property type="component" value="Unassembled WGS sequence"/>
</dbReference>
<organism evidence="2 3">
    <name type="scientific">Nocardia neocaledoniensis</name>
    <dbReference type="NCBI Taxonomy" id="236511"/>
    <lineage>
        <taxon>Bacteria</taxon>
        <taxon>Bacillati</taxon>
        <taxon>Actinomycetota</taxon>
        <taxon>Actinomycetes</taxon>
        <taxon>Mycobacteriales</taxon>
        <taxon>Nocardiaceae</taxon>
        <taxon>Nocardia</taxon>
    </lineage>
</organism>
<evidence type="ECO:0000313" key="3">
    <source>
        <dbReference type="Proteomes" id="UP000246410"/>
    </source>
</evidence>
<proteinExistence type="predicted"/>
<feature type="transmembrane region" description="Helical" evidence="1">
    <location>
        <begin position="169"/>
        <end position="193"/>
    </location>
</feature>
<keyword evidence="1" id="KW-0472">Membrane</keyword>
<keyword evidence="3" id="KW-1185">Reference proteome</keyword>
<comment type="caution">
    <text evidence="2">The sequence shown here is derived from an EMBL/GenBank/DDBJ whole genome shotgun (WGS) entry which is preliminary data.</text>
</comment>
<reference evidence="2 3" key="1">
    <citation type="submission" date="2018-05" db="EMBL/GenBank/DDBJ databases">
        <title>Genomic Encyclopedia of Type Strains, Phase IV (KMG-IV): sequencing the most valuable type-strain genomes for metagenomic binning, comparative biology and taxonomic classification.</title>
        <authorList>
            <person name="Goeker M."/>
        </authorList>
    </citation>
    <scope>NUCLEOTIDE SEQUENCE [LARGE SCALE GENOMIC DNA]</scope>
    <source>
        <strain evidence="2 3">DSM 44717</strain>
    </source>
</reference>
<keyword evidence="1" id="KW-1133">Transmembrane helix</keyword>
<evidence type="ECO:0000256" key="1">
    <source>
        <dbReference type="SAM" id="Phobius"/>
    </source>
</evidence>
<dbReference type="AlphaFoldDB" id="A0A317NMC0"/>
<accession>A0A317NMC0</accession>
<feature type="transmembrane region" description="Helical" evidence="1">
    <location>
        <begin position="76"/>
        <end position="100"/>
    </location>
</feature>
<protein>
    <submittedName>
        <fullName evidence="2">Uncharacterized protein</fullName>
    </submittedName>
</protein>